<evidence type="ECO:0000313" key="5">
    <source>
        <dbReference type="Proteomes" id="UP001597260"/>
    </source>
</evidence>
<dbReference type="CDD" id="cd05121">
    <property type="entry name" value="ABC1_ADCK3-like"/>
    <property type="match status" value="1"/>
</dbReference>
<feature type="compositionally biased region" description="Basic and acidic residues" evidence="1">
    <location>
        <begin position="1"/>
        <end position="12"/>
    </location>
</feature>
<keyword evidence="4" id="KW-0808">Transferase</keyword>
<organism evidence="4 5">
    <name type="scientific">Micromonospora sonneratiae</name>
    <dbReference type="NCBI Taxonomy" id="1184706"/>
    <lineage>
        <taxon>Bacteria</taxon>
        <taxon>Bacillati</taxon>
        <taxon>Actinomycetota</taxon>
        <taxon>Actinomycetes</taxon>
        <taxon>Micromonosporales</taxon>
        <taxon>Micromonosporaceae</taxon>
        <taxon>Micromonospora</taxon>
    </lineage>
</organism>
<keyword evidence="2" id="KW-1133">Transmembrane helix</keyword>
<dbReference type="InterPro" id="IPR052402">
    <property type="entry name" value="ADCK_kinase"/>
</dbReference>
<keyword evidence="2" id="KW-0472">Membrane</keyword>
<dbReference type="SUPFAM" id="SSF56112">
    <property type="entry name" value="Protein kinase-like (PK-like)"/>
    <property type="match status" value="1"/>
</dbReference>
<dbReference type="RefSeq" id="WP_377574038.1">
    <property type="nucleotide sequence ID" value="NZ_JBHTMP010000041.1"/>
</dbReference>
<keyword evidence="5" id="KW-1185">Reference proteome</keyword>
<dbReference type="Proteomes" id="UP001597260">
    <property type="component" value="Unassembled WGS sequence"/>
</dbReference>
<dbReference type="SMART" id="SM00220">
    <property type="entry name" value="S_TKc"/>
    <property type="match status" value="1"/>
</dbReference>
<keyword evidence="2" id="KW-0812">Transmembrane</keyword>
<comment type="caution">
    <text evidence="4">The sequence shown here is derived from an EMBL/GenBank/DDBJ whole genome shotgun (WGS) entry which is preliminary data.</text>
</comment>
<evidence type="ECO:0000259" key="3">
    <source>
        <dbReference type="SMART" id="SM00220"/>
    </source>
</evidence>
<dbReference type="InterPro" id="IPR004147">
    <property type="entry name" value="ABC1_dom"/>
</dbReference>
<dbReference type="GO" id="GO:0016301">
    <property type="term" value="F:kinase activity"/>
    <property type="evidence" value="ECO:0007669"/>
    <property type="project" value="UniProtKB-KW"/>
</dbReference>
<evidence type="ECO:0000256" key="1">
    <source>
        <dbReference type="SAM" id="MobiDB-lite"/>
    </source>
</evidence>
<name>A0ABW3YHP9_9ACTN</name>
<keyword evidence="4" id="KW-0418">Kinase</keyword>
<evidence type="ECO:0000256" key="2">
    <source>
        <dbReference type="SAM" id="Phobius"/>
    </source>
</evidence>
<dbReference type="PANTHER" id="PTHR45890:SF1">
    <property type="entry name" value="AARF DOMAIN CONTAINING KINASE 2"/>
    <property type="match status" value="1"/>
</dbReference>
<dbReference type="InterPro" id="IPR011009">
    <property type="entry name" value="Kinase-like_dom_sf"/>
</dbReference>
<proteinExistence type="predicted"/>
<gene>
    <name evidence="4" type="ORF">ACFQ4H_23485</name>
</gene>
<reference evidence="5" key="1">
    <citation type="journal article" date="2019" name="Int. J. Syst. Evol. Microbiol.">
        <title>The Global Catalogue of Microorganisms (GCM) 10K type strain sequencing project: providing services to taxonomists for standard genome sequencing and annotation.</title>
        <authorList>
            <consortium name="The Broad Institute Genomics Platform"/>
            <consortium name="The Broad Institute Genome Sequencing Center for Infectious Disease"/>
            <person name="Wu L."/>
            <person name="Ma J."/>
        </authorList>
    </citation>
    <scope>NUCLEOTIDE SEQUENCE [LARGE SCALE GENOMIC DNA]</scope>
    <source>
        <strain evidence="5">JCM 31037</strain>
    </source>
</reference>
<feature type="domain" description="Protein kinase" evidence="3">
    <location>
        <begin position="145"/>
        <end position="448"/>
    </location>
</feature>
<sequence length="458" mass="50231">MGHSSDTAKTHSEPGQAVADREEADRYSLAANRPSGVRMFLRGVVVLTTTAVMLLPAAVAALVVRLVRGHSAAHRFLARRVVRQVERLGATFIKFGQIMATRRDALPGVLCDELGNLYDRVGPMRPRAARAALTAAYGTEQSALFATVDPVPEASGSIACVYRATLPDGQPVAIKLQRPGIRRRMLVDLSILRAMMSLAERLPAFRGVPIGELSGFVFGAILRQLDFSTERANLARLHENFAGLEYVWIPRTLPELCRPNALVMEFVPDLVHRPVAEIAPERRGKLAARTLSAVYQMLFIDGFVHCDLHPGNVYHVGSRIVILDAGFSVQLPAKVRRQFSEFFLGMALDRGRRCGEVVVESAVSIREGADLDGFVDRVADLVRRNSGVPAKEFQLMDFGTELFDLQRDFGLYAASEFVFPLMSLLVIEGTVRALDPEVDFQAAARPMLLRAAARTAAA</sequence>
<accession>A0ABW3YHP9</accession>
<dbReference type="EMBL" id="JBHTMP010000041">
    <property type="protein sequence ID" value="MFD1324052.1"/>
    <property type="molecule type" value="Genomic_DNA"/>
</dbReference>
<dbReference type="PANTHER" id="PTHR45890">
    <property type="entry name" value="AARF DOMAIN CONTAINING KINASE 2 (PREDICTED)"/>
    <property type="match status" value="1"/>
</dbReference>
<feature type="region of interest" description="Disordered" evidence="1">
    <location>
        <begin position="1"/>
        <end position="24"/>
    </location>
</feature>
<dbReference type="InterPro" id="IPR000719">
    <property type="entry name" value="Prot_kinase_dom"/>
</dbReference>
<protein>
    <submittedName>
        <fullName evidence="4">ABC1 kinase family protein</fullName>
    </submittedName>
</protein>
<feature type="transmembrane region" description="Helical" evidence="2">
    <location>
        <begin position="44"/>
        <end position="67"/>
    </location>
</feature>
<evidence type="ECO:0000313" key="4">
    <source>
        <dbReference type="EMBL" id="MFD1324052.1"/>
    </source>
</evidence>
<dbReference type="Pfam" id="PF03109">
    <property type="entry name" value="ABC1"/>
    <property type="match status" value="1"/>
</dbReference>